<keyword evidence="8 12" id="KW-0067">ATP-binding</keyword>
<feature type="binding site" evidence="12">
    <location>
        <position position="510"/>
    </location>
    <ligand>
        <name>ATP</name>
        <dbReference type="ChEBI" id="CHEBI:30616"/>
    </ligand>
</feature>
<organism evidence="17">
    <name type="scientific">Cladocopium goreaui</name>
    <dbReference type="NCBI Taxonomy" id="2562237"/>
    <lineage>
        <taxon>Eukaryota</taxon>
        <taxon>Sar</taxon>
        <taxon>Alveolata</taxon>
        <taxon>Dinophyceae</taxon>
        <taxon>Suessiales</taxon>
        <taxon>Symbiodiniaceae</taxon>
        <taxon>Cladocopium</taxon>
    </lineage>
</organism>
<evidence type="ECO:0000256" key="13">
    <source>
        <dbReference type="SAM" id="MobiDB-lite"/>
    </source>
</evidence>
<dbReference type="PROSITE" id="PS00108">
    <property type="entry name" value="PROTEIN_KINASE_ST"/>
    <property type="match status" value="1"/>
</dbReference>
<dbReference type="GO" id="GO:0007010">
    <property type="term" value="P:cytoskeleton organization"/>
    <property type="evidence" value="ECO:0007669"/>
    <property type="project" value="UniProtKB-ARBA"/>
</dbReference>
<dbReference type="InterPro" id="IPR000719">
    <property type="entry name" value="Prot_kinase_dom"/>
</dbReference>
<evidence type="ECO:0000256" key="8">
    <source>
        <dbReference type="ARBA" id="ARBA00022840"/>
    </source>
</evidence>
<evidence type="ECO:0000256" key="7">
    <source>
        <dbReference type="ARBA" id="ARBA00022777"/>
    </source>
</evidence>
<dbReference type="InterPro" id="IPR027417">
    <property type="entry name" value="P-loop_NTPase"/>
</dbReference>
<keyword evidence="5" id="KW-0808">Transferase</keyword>
<dbReference type="InterPro" id="IPR018490">
    <property type="entry name" value="cNMP-bd_dom_sf"/>
</dbReference>
<evidence type="ECO:0000256" key="6">
    <source>
        <dbReference type="ARBA" id="ARBA00022741"/>
    </source>
</evidence>
<feature type="domain" description="Protein kinase" evidence="14">
    <location>
        <begin position="481"/>
        <end position="738"/>
    </location>
</feature>
<dbReference type="Pfam" id="PF01926">
    <property type="entry name" value="MMR_HSR1"/>
    <property type="match status" value="1"/>
</dbReference>
<evidence type="ECO:0000259" key="16">
    <source>
        <dbReference type="PROSITE" id="PS51721"/>
    </source>
</evidence>
<dbReference type="Proteomes" id="UP001152797">
    <property type="component" value="Unassembled WGS sequence"/>
</dbReference>
<evidence type="ECO:0000256" key="1">
    <source>
        <dbReference type="ARBA" id="ARBA00012513"/>
    </source>
</evidence>
<dbReference type="InterPro" id="IPR014710">
    <property type="entry name" value="RmlC-like_jellyroll"/>
</dbReference>
<dbReference type="PROSITE" id="PS00888">
    <property type="entry name" value="CNMP_BINDING_1"/>
    <property type="match status" value="1"/>
</dbReference>
<evidence type="ECO:0000256" key="3">
    <source>
        <dbReference type="ARBA" id="ARBA00022535"/>
    </source>
</evidence>
<dbReference type="SMART" id="SM00220">
    <property type="entry name" value="S_TKc"/>
    <property type="match status" value="1"/>
</dbReference>
<evidence type="ECO:0000256" key="4">
    <source>
        <dbReference type="ARBA" id="ARBA00022553"/>
    </source>
</evidence>
<dbReference type="InterPro" id="IPR030378">
    <property type="entry name" value="G_CP_dom"/>
</dbReference>
<keyword evidence="7" id="KW-0418">Kinase</keyword>
<dbReference type="PRINTS" id="PR00103">
    <property type="entry name" value="CAMPKINASE"/>
</dbReference>
<feature type="domain" description="Cyclic nucleotide-binding" evidence="15">
    <location>
        <begin position="321"/>
        <end position="432"/>
    </location>
</feature>
<dbReference type="InterPro" id="IPR018488">
    <property type="entry name" value="cNMP-bd_CS"/>
</dbReference>
<dbReference type="Gene3D" id="3.30.200.20">
    <property type="entry name" value="Phosphorylase Kinase, domain 1"/>
    <property type="match status" value="1"/>
</dbReference>
<evidence type="ECO:0000313" key="18">
    <source>
        <dbReference type="EMBL" id="CAL1134052.1"/>
    </source>
</evidence>
<dbReference type="InterPro" id="IPR011009">
    <property type="entry name" value="Kinase-like_dom_sf"/>
</dbReference>
<dbReference type="CDD" id="cd01857">
    <property type="entry name" value="HSR1_MMR1"/>
    <property type="match status" value="1"/>
</dbReference>
<dbReference type="GO" id="GO:0004674">
    <property type="term" value="F:protein serine/threonine kinase activity"/>
    <property type="evidence" value="ECO:0007669"/>
    <property type="project" value="UniProtKB-KW"/>
</dbReference>
<dbReference type="SUPFAM" id="SSF52540">
    <property type="entry name" value="P-loop containing nucleoside triphosphate hydrolases"/>
    <property type="match status" value="1"/>
</dbReference>
<feature type="domain" description="CP-type G" evidence="16">
    <location>
        <begin position="913"/>
        <end position="1130"/>
    </location>
</feature>
<evidence type="ECO:0000313" key="17">
    <source>
        <dbReference type="EMBL" id="CAI3980677.1"/>
    </source>
</evidence>
<dbReference type="Gene3D" id="3.40.50.300">
    <property type="entry name" value="P-loop containing nucleotide triphosphate hydrolases"/>
    <property type="match status" value="1"/>
</dbReference>
<dbReference type="EMBL" id="CAMXCT010000576">
    <property type="protein sequence ID" value="CAI3980677.1"/>
    <property type="molecule type" value="Genomic_DNA"/>
</dbReference>
<dbReference type="Pfam" id="PF00027">
    <property type="entry name" value="cNMP_binding"/>
    <property type="match status" value="3"/>
</dbReference>
<dbReference type="Gene3D" id="1.10.510.10">
    <property type="entry name" value="Transferase(Phosphotransferase) domain 1"/>
    <property type="match status" value="1"/>
</dbReference>
<dbReference type="SUPFAM" id="SSF56112">
    <property type="entry name" value="Protein kinase-like (PK-like)"/>
    <property type="match status" value="1"/>
</dbReference>
<dbReference type="Gene3D" id="2.60.120.10">
    <property type="entry name" value="Jelly Rolls"/>
    <property type="match status" value="3"/>
</dbReference>
<dbReference type="PROSITE" id="PS00107">
    <property type="entry name" value="PROTEIN_KINASE_ATP"/>
    <property type="match status" value="1"/>
</dbReference>
<proteinExistence type="predicted"/>
<accession>A0A9P1FNL7</accession>
<dbReference type="PROSITE" id="PS51721">
    <property type="entry name" value="G_CP"/>
    <property type="match status" value="1"/>
</dbReference>
<feature type="region of interest" description="Disordered" evidence="13">
    <location>
        <begin position="997"/>
        <end position="1049"/>
    </location>
</feature>
<gene>
    <name evidence="17" type="ORF">C1SCF055_LOCUS8537</name>
</gene>
<dbReference type="EMBL" id="CAMXCT020000576">
    <property type="protein sequence ID" value="CAL1134052.1"/>
    <property type="molecule type" value="Genomic_DNA"/>
</dbReference>
<name>A0A9P1FNL7_9DINO</name>
<evidence type="ECO:0000256" key="12">
    <source>
        <dbReference type="PROSITE-ProRule" id="PRU10141"/>
    </source>
</evidence>
<dbReference type="PROSITE" id="PS50011">
    <property type="entry name" value="PROTEIN_KINASE_DOM"/>
    <property type="match status" value="1"/>
</dbReference>
<dbReference type="EMBL" id="CAMXCT030000576">
    <property type="protein sequence ID" value="CAL4767989.1"/>
    <property type="molecule type" value="Genomic_DNA"/>
</dbReference>
<dbReference type="PANTHER" id="PTHR24353">
    <property type="entry name" value="CYCLIC NUCLEOTIDE-DEPENDENT PROTEIN KINASE"/>
    <property type="match status" value="1"/>
</dbReference>
<dbReference type="EC" id="2.7.11.1" evidence="1"/>
<reference evidence="18" key="2">
    <citation type="submission" date="2024-04" db="EMBL/GenBank/DDBJ databases">
        <authorList>
            <person name="Chen Y."/>
            <person name="Shah S."/>
            <person name="Dougan E. K."/>
            <person name="Thang M."/>
            <person name="Chan C."/>
        </authorList>
    </citation>
    <scope>NUCLEOTIDE SEQUENCE [LARGE SCALE GENOMIC DNA]</scope>
</reference>
<evidence type="ECO:0000313" key="19">
    <source>
        <dbReference type="Proteomes" id="UP001152797"/>
    </source>
</evidence>
<dbReference type="InterPro" id="IPR006073">
    <property type="entry name" value="GTP-bd"/>
</dbReference>
<evidence type="ECO:0000256" key="10">
    <source>
        <dbReference type="ARBA" id="ARBA00047899"/>
    </source>
</evidence>
<dbReference type="CDD" id="cd00038">
    <property type="entry name" value="CAP_ED"/>
    <property type="match status" value="3"/>
</dbReference>
<keyword evidence="3" id="KW-0140">cGMP</keyword>
<feature type="domain" description="Cyclic nucleotide-binding" evidence="15">
    <location>
        <begin position="194"/>
        <end position="301"/>
    </location>
</feature>
<evidence type="ECO:0000256" key="11">
    <source>
        <dbReference type="ARBA" id="ARBA00048679"/>
    </source>
</evidence>
<comment type="caution">
    <text evidence="17">The sequence shown here is derived from an EMBL/GenBank/DDBJ whole genome shotgun (WGS) entry which is preliminary data.</text>
</comment>
<dbReference type="GO" id="GO:0005525">
    <property type="term" value="F:GTP binding"/>
    <property type="evidence" value="ECO:0007669"/>
    <property type="project" value="InterPro"/>
</dbReference>
<dbReference type="OrthoDB" id="61815at2759"/>
<evidence type="ECO:0000256" key="2">
    <source>
        <dbReference type="ARBA" id="ARBA00022527"/>
    </source>
</evidence>
<dbReference type="PANTHER" id="PTHR24353:SF147">
    <property type="entry name" value="CGMP-DEPENDENT SERINE_THREONIN PROTEIN KINASE-RELATED"/>
    <property type="match status" value="1"/>
</dbReference>
<evidence type="ECO:0000259" key="14">
    <source>
        <dbReference type="PROSITE" id="PS50011"/>
    </source>
</evidence>
<dbReference type="FunFam" id="1.10.510.10:FF:000024">
    <property type="entry name" value="Probable serine/threonine-protein kinase cot-1"/>
    <property type="match status" value="1"/>
</dbReference>
<keyword evidence="6 12" id="KW-0547">Nucleotide-binding</keyword>
<dbReference type="PROSITE" id="PS00889">
    <property type="entry name" value="CNMP_BINDING_2"/>
    <property type="match status" value="3"/>
</dbReference>
<sequence>MGGQCSSSCSQKTYEKDQEDLEDGIDSVASTQVGAHEILEFLSKVQLFKRLPQDVLPSLASVCEVKDYLPGDVVIEQGDDGHELFVIRWGVTSVQVNGQEVAQLKEGDYFGENALLRDEPRTATIQAKAPLSTIIVRRSKFDELGLREKLHFKVRKAIGGGFLETAAAKPPCSKTPAEREVMERALKNNSNLQGLVALDDKSIQQLIDCAWEEQAPAGYNVISEGDINASFFYIVKNGKFDVMQKSSEAGKDEVERVGQLKIGNSFGELALIYTAPRAATVKAVIDSELWVMDRSDFKKILTDKYDKAKEYVVYLDKVDLLRDNLKAEEKQALAQSLTEMSFTDGELIFEQGEAGDSFYILIDGQVSVIKNGVEQTRLTATASSAQHFGERALLNNAPRAATIKVTSEVAKTLRLDRETFEWLLGSLEELQRMGKDRPVVVMNPLTKLIKSSSLLRSASHIGTCGGDREYESLGPIERKHLKPIGLLGCGGFGSVELVEHEHTGETYALKAMSKGFIIQCGMKQSVLTEKAVQMMCNSLFIIRLYETYNSDQTLYFLLEAALGGELYATYNKKGFFGKENFARFYTAGVVMAFEHLHGKKILYRDLKPENLLLDNKGNVKLTDMGLAKVCIGKAYTACGTPDYFAPELIASTGHNLAVDWWTLGIFTFELLSGHPPFESSYPMQTYQKIMRGINKVAFPPKCKGSAEDLIKALCKSEPSERLPLKKGGTRNLKTHPFYKNFDWEALQTLKHFALSPACVKAMTRKKTGGGLGNSLTNDRRKRGAQQAGYNASGVAEGQAQRSVLEQSSLDDFIAKAELARADFQSTRGVTVECTTEVIVKSGMDPAETREKEIAARKVVVPIPWRPSWKEAANGDELAAAEGQAFLSWRRGLAKMEEEDGMILTPYERNLEFWRQLWRCVERSDVLVQILDARDPEFYRCKDLERYIEQFPGKRHLLLLNKADFLSDHQRETWAAYLSELGVEAIFFSALRELHRQQRAPADDEQSEAESEEEIDESSDSSEGHSPSHPSHPSHPSSKRLPPHGSLEDSGDVVDCSKLIEELQSRMPAGRRGVVGFVGYPNVGKSSVINALFGAKKVSMSRTPGKTKHLQTLELADSNITLCDCPGLVFPSIVATRSHLVINGTVPLDELKDFVDPVRLIVAKLGPEPILKKYGVSAAEVKDGAIRRGVGEASDEMAHQVLCGLATHRHHFLRVGVPDETWAARRILKDYCTGQLLHCELPEGAGHHKPKESLSGESDSDFSDLDQFLDDSSIRERRITKRKMRHLQKQMAKGGVIAPQALEKDRKAKYVGKNIRGKTVLG</sequence>
<feature type="region of interest" description="Disordered" evidence="13">
    <location>
        <begin position="1242"/>
        <end position="1261"/>
    </location>
</feature>
<comment type="catalytic activity">
    <reaction evidence="11">
        <text>L-seryl-[protein] + ATP = O-phospho-L-seryl-[protein] + ADP + H(+)</text>
        <dbReference type="Rhea" id="RHEA:17989"/>
        <dbReference type="Rhea" id="RHEA-COMP:9863"/>
        <dbReference type="Rhea" id="RHEA-COMP:11604"/>
        <dbReference type="ChEBI" id="CHEBI:15378"/>
        <dbReference type="ChEBI" id="CHEBI:29999"/>
        <dbReference type="ChEBI" id="CHEBI:30616"/>
        <dbReference type="ChEBI" id="CHEBI:83421"/>
        <dbReference type="ChEBI" id="CHEBI:456216"/>
        <dbReference type="EC" id="2.7.11.1"/>
    </reaction>
</comment>
<dbReference type="GO" id="GO:0005524">
    <property type="term" value="F:ATP binding"/>
    <property type="evidence" value="ECO:0007669"/>
    <property type="project" value="UniProtKB-UniRule"/>
</dbReference>
<dbReference type="GO" id="GO:0030553">
    <property type="term" value="F:cGMP binding"/>
    <property type="evidence" value="ECO:0007669"/>
    <property type="project" value="UniProtKB-KW"/>
</dbReference>
<feature type="region of interest" description="Disordered" evidence="13">
    <location>
        <begin position="766"/>
        <end position="792"/>
    </location>
</feature>
<protein>
    <recommendedName>
        <fullName evidence="1">non-specific serine/threonine protein kinase</fullName>
        <ecNumber evidence="1">2.7.11.1</ecNumber>
    </recommendedName>
</protein>
<feature type="compositionally biased region" description="Acidic residues" evidence="13">
    <location>
        <begin position="1002"/>
        <end position="1019"/>
    </location>
</feature>
<reference evidence="17" key="1">
    <citation type="submission" date="2022-10" db="EMBL/GenBank/DDBJ databases">
        <authorList>
            <person name="Chen Y."/>
            <person name="Dougan E. K."/>
            <person name="Chan C."/>
            <person name="Rhodes N."/>
            <person name="Thang M."/>
        </authorList>
    </citation>
    <scope>NUCLEOTIDE SEQUENCE</scope>
</reference>
<keyword evidence="9" id="KW-0142">cGMP-binding</keyword>
<feature type="compositionally biased region" description="Low complexity" evidence="13">
    <location>
        <begin position="1023"/>
        <end position="1035"/>
    </location>
</feature>
<dbReference type="Pfam" id="PF00069">
    <property type="entry name" value="Pkinase"/>
    <property type="match status" value="1"/>
</dbReference>
<dbReference type="InterPro" id="IPR000595">
    <property type="entry name" value="cNMP-bd_dom"/>
</dbReference>
<evidence type="ECO:0000256" key="9">
    <source>
        <dbReference type="ARBA" id="ARBA00022992"/>
    </source>
</evidence>
<keyword evidence="2" id="KW-0723">Serine/threonine-protein kinase</keyword>
<evidence type="ECO:0000256" key="5">
    <source>
        <dbReference type="ARBA" id="ARBA00022679"/>
    </source>
</evidence>
<dbReference type="InterPro" id="IPR017441">
    <property type="entry name" value="Protein_kinase_ATP_BS"/>
</dbReference>
<keyword evidence="19" id="KW-1185">Reference proteome</keyword>
<dbReference type="SUPFAM" id="SSF51206">
    <property type="entry name" value="cAMP-binding domain-like"/>
    <property type="match status" value="3"/>
</dbReference>
<dbReference type="SMART" id="SM00100">
    <property type="entry name" value="cNMP"/>
    <property type="match status" value="3"/>
</dbReference>
<evidence type="ECO:0000259" key="15">
    <source>
        <dbReference type="PROSITE" id="PS50042"/>
    </source>
</evidence>
<comment type="catalytic activity">
    <reaction evidence="10">
        <text>L-threonyl-[protein] + ATP = O-phospho-L-threonyl-[protein] + ADP + H(+)</text>
        <dbReference type="Rhea" id="RHEA:46608"/>
        <dbReference type="Rhea" id="RHEA-COMP:11060"/>
        <dbReference type="Rhea" id="RHEA-COMP:11605"/>
        <dbReference type="ChEBI" id="CHEBI:15378"/>
        <dbReference type="ChEBI" id="CHEBI:30013"/>
        <dbReference type="ChEBI" id="CHEBI:30616"/>
        <dbReference type="ChEBI" id="CHEBI:61977"/>
        <dbReference type="ChEBI" id="CHEBI:456216"/>
        <dbReference type="EC" id="2.7.11.1"/>
    </reaction>
</comment>
<feature type="domain" description="Cyclic nucleotide-binding" evidence="15">
    <location>
        <begin position="47"/>
        <end position="144"/>
    </location>
</feature>
<dbReference type="PROSITE" id="PS50042">
    <property type="entry name" value="CNMP_BINDING_3"/>
    <property type="match status" value="3"/>
</dbReference>
<dbReference type="InterPro" id="IPR008271">
    <property type="entry name" value="Ser/Thr_kinase_AS"/>
</dbReference>
<keyword evidence="4" id="KW-0597">Phosphoprotein</keyword>